<dbReference type="PROSITE" id="PS00028">
    <property type="entry name" value="ZINC_FINGER_C2H2_1"/>
    <property type="match status" value="1"/>
</dbReference>
<protein>
    <recommendedName>
        <fullName evidence="3">C2H2-type domain-containing protein</fullName>
    </recommendedName>
</protein>
<keyword evidence="1" id="KW-0862">Zinc</keyword>
<organism evidence="4 5">
    <name type="scientific">Amniculicola lignicola CBS 123094</name>
    <dbReference type="NCBI Taxonomy" id="1392246"/>
    <lineage>
        <taxon>Eukaryota</taxon>
        <taxon>Fungi</taxon>
        <taxon>Dikarya</taxon>
        <taxon>Ascomycota</taxon>
        <taxon>Pezizomycotina</taxon>
        <taxon>Dothideomycetes</taxon>
        <taxon>Pleosporomycetidae</taxon>
        <taxon>Pleosporales</taxon>
        <taxon>Amniculicolaceae</taxon>
        <taxon>Amniculicola</taxon>
    </lineage>
</organism>
<keyword evidence="5" id="KW-1185">Reference proteome</keyword>
<feature type="compositionally biased region" description="Polar residues" evidence="2">
    <location>
        <begin position="280"/>
        <end position="301"/>
    </location>
</feature>
<dbReference type="SMART" id="SM00355">
    <property type="entry name" value="ZnF_C2H2"/>
    <property type="match status" value="2"/>
</dbReference>
<reference evidence="4" key="1">
    <citation type="journal article" date="2020" name="Stud. Mycol.">
        <title>101 Dothideomycetes genomes: a test case for predicting lifestyles and emergence of pathogens.</title>
        <authorList>
            <person name="Haridas S."/>
            <person name="Albert R."/>
            <person name="Binder M."/>
            <person name="Bloem J."/>
            <person name="Labutti K."/>
            <person name="Salamov A."/>
            <person name="Andreopoulos B."/>
            <person name="Baker S."/>
            <person name="Barry K."/>
            <person name="Bills G."/>
            <person name="Bluhm B."/>
            <person name="Cannon C."/>
            <person name="Castanera R."/>
            <person name="Culley D."/>
            <person name="Daum C."/>
            <person name="Ezra D."/>
            <person name="Gonzalez J."/>
            <person name="Henrissat B."/>
            <person name="Kuo A."/>
            <person name="Liang C."/>
            <person name="Lipzen A."/>
            <person name="Lutzoni F."/>
            <person name="Magnuson J."/>
            <person name="Mondo S."/>
            <person name="Nolan M."/>
            <person name="Ohm R."/>
            <person name="Pangilinan J."/>
            <person name="Park H.-J."/>
            <person name="Ramirez L."/>
            <person name="Alfaro M."/>
            <person name="Sun H."/>
            <person name="Tritt A."/>
            <person name="Yoshinaga Y."/>
            <person name="Zwiers L.-H."/>
            <person name="Turgeon B."/>
            <person name="Goodwin S."/>
            <person name="Spatafora J."/>
            <person name="Crous P."/>
            <person name="Grigoriev I."/>
        </authorList>
    </citation>
    <scope>NUCLEOTIDE SEQUENCE</scope>
    <source>
        <strain evidence="4">CBS 123094</strain>
    </source>
</reference>
<keyword evidence="1" id="KW-0863">Zinc-finger</keyword>
<feature type="region of interest" description="Disordered" evidence="2">
    <location>
        <begin position="280"/>
        <end position="315"/>
    </location>
</feature>
<evidence type="ECO:0000256" key="2">
    <source>
        <dbReference type="SAM" id="MobiDB-lite"/>
    </source>
</evidence>
<dbReference type="AlphaFoldDB" id="A0A6A5WHV8"/>
<dbReference type="GO" id="GO:0008270">
    <property type="term" value="F:zinc ion binding"/>
    <property type="evidence" value="ECO:0007669"/>
    <property type="project" value="UniProtKB-KW"/>
</dbReference>
<dbReference type="InterPro" id="IPR013087">
    <property type="entry name" value="Znf_C2H2_type"/>
</dbReference>
<dbReference type="Proteomes" id="UP000799779">
    <property type="component" value="Unassembled WGS sequence"/>
</dbReference>
<accession>A0A6A5WHV8</accession>
<feature type="domain" description="C2H2-type" evidence="3">
    <location>
        <begin position="319"/>
        <end position="344"/>
    </location>
</feature>
<feature type="compositionally biased region" description="Basic residues" evidence="2">
    <location>
        <begin position="25"/>
        <end position="34"/>
    </location>
</feature>
<evidence type="ECO:0000313" key="4">
    <source>
        <dbReference type="EMBL" id="KAF2001252.1"/>
    </source>
</evidence>
<evidence type="ECO:0000259" key="3">
    <source>
        <dbReference type="PROSITE" id="PS50157"/>
    </source>
</evidence>
<feature type="region of interest" description="Disordered" evidence="2">
    <location>
        <begin position="99"/>
        <end position="119"/>
    </location>
</feature>
<feature type="compositionally biased region" description="Polar residues" evidence="2">
    <location>
        <begin position="106"/>
        <end position="115"/>
    </location>
</feature>
<sequence>MFRWHTALPCPGMTAHEASGEKRAGKVHKNRKGKQPMSLASKITTSAAMLAREAAGGSSAGEISELLSNAANMRGKASNGPSVDSSRWMEELPVRATSLYGPPGSSHASFRSSPTEELPNPEFETFINSSTSLLHILPDEGGAYQRLPLPKVNSSGILDQFSALSSDAHNMDSEHFDSGLDFHQVAPSSEAITILDIPAHITTNTHLSTTEPEQLDRLALTRLRLIAGHLAQTSSSSIQFCASTQDVLGQEARSMFHVDQRFSHIRSEFVQDITRNTQGPAQMSAQFQTPTQRQYDQSPRQHSSSHEHEDEEERTASDFHCPWIRCHQRFQNPGELQRHSNTHTEYACPHEDCPVLCQSRAAWANHIVEPHHDLLESPFRTLSSSEAEVVDAAVE</sequence>
<name>A0A6A5WHV8_9PLEO</name>
<evidence type="ECO:0000256" key="1">
    <source>
        <dbReference type="PROSITE-ProRule" id="PRU00042"/>
    </source>
</evidence>
<proteinExistence type="predicted"/>
<feature type="region of interest" description="Disordered" evidence="2">
    <location>
        <begin position="1"/>
        <end position="38"/>
    </location>
</feature>
<evidence type="ECO:0000313" key="5">
    <source>
        <dbReference type="Proteomes" id="UP000799779"/>
    </source>
</evidence>
<gene>
    <name evidence="4" type="ORF">P154DRAFT_562847</name>
</gene>
<dbReference type="EMBL" id="ML977584">
    <property type="protein sequence ID" value="KAF2001252.1"/>
    <property type="molecule type" value="Genomic_DNA"/>
</dbReference>
<dbReference type="OrthoDB" id="3800331at2759"/>
<keyword evidence="1" id="KW-0479">Metal-binding</keyword>
<dbReference type="PROSITE" id="PS50157">
    <property type="entry name" value="ZINC_FINGER_C2H2_2"/>
    <property type="match status" value="1"/>
</dbReference>